<protein>
    <recommendedName>
        <fullName evidence="4">Family with sequence similarity 177 member B</fullName>
    </recommendedName>
</protein>
<evidence type="ECO:0000313" key="3">
    <source>
        <dbReference type="Proteomes" id="UP001364617"/>
    </source>
</evidence>
<feature type="region of interest" description="Disordered" evidence="1">
    <location>
        <begin position="1"/>
        <end position="43"/>
    </location>
</feature>
<dbReference type="Proteomes" id="UP001364617">
    <property type="component" value="Unassembled WGS sequence"/>
</dbReference>
<dbReference type="AlphaFoldDB" id="A0AAN9CXP2"/>
<gene>
    <name evidence="2" type="ORF">R3I93_012267</name>
</gene>
<reference evidence="2 3" key="1">
    <citation type="submission" date="2024-02" db="EMBL/GenBank/DDBJ databases">
        <title>Chromosome-level genome assembly of the Eurasian Minnow (Phoxinus phoxinus).</title>
        <authorList>
            <person name="Oriowo T.O."/>
            <person name="Martin S."/>
            <person name="Stange M."/>
            <person name="Chrysostomakis Y."/>
            <person name="Brown T."/>
            <person name="Winkler S."/>
            <person name="Kukowka S."/>
            <person name="Myers E.W."/>
            <person name="Bohne A."/>
        </authorList>
    </citation>
    <scope>NUCLEOTIDE SEQUENCE [LARGE SCALE GENOMIC DNA]</scope>
    <source>
        <strain evidence="2">ZFMK-TIS-60720</strain>
        <tissue evidence="2">Whole Organism</tissue>
    </source>
</reference>
<dbReference type="PANTHER" id="PTHR31206">
    <property type="entry name" value="LP10445P"/>
    <property type="match status" value="1"/>
</dbReference>
<dbReference type="EMBL" id="JAYKXH010000012">
    <property type="protein sequence ID" value="KAK7151272.1"/>
    <property type="molecule type" value="Genomic_DNA"/>
</dbReference>
<dbReference type="PANTHER" id="PTHR31206:SF1">
    <property type="entry name" value="LP10445P"/>
    <property type="match status" value="1"/>
</dbReference>
<evidence type="ECO:0000256" key="1">
    <source>
        <dbReference type="SAM" id="MobiDB-lite"/>
    </source>
</evidence>
<feature type="compositionally biased region" description="Acidic residues" evidence="1">
    <location>
        <begin position="22"/>
        <end position="31"/>
    </location>
</feature>
<accession>A0AAN9CXP2</accession>
<sequence length="129" mass="14943">MHTDEPPGDGKRVIHFSSGEILTEDDSEEEEDRLHQQSSDPRSWTWTHYSRVWGTQILRKSLRFCDFFGEKMAGLLGLNSAKYQYAVDQYHREHKNEAEGEVLSSSTGVNEERINLSRIESKQYGATYE</sequence>
<dbReference type="Pfam" id="PF14774">
    <property type="entry name" value="FAM177"/>
    <property type="match status" value="1"/>
</dbReference>
<evidence type="ECO:0008006" key="4">
    <source>
        <dbReference type="Google" id="ProtNLM"/>
    </source>
</evidence>
<dbReference type="InterPro" id="IPR028260">
    <property type="entry name" value="FAM177"/>
</dbReference>
<feature type="compositionally biased region" description="Basic and acidic residues" evidence="1">
    <location>
        <begin position="1"/>
        <end position="12"/>
    </location>
</feature>
<comment type="caution">
    <text evidence="2">The sequence shown here is derived from an EMBL/GenBank/DDBJ whole genome shotgun (WGS) entry which is preliminary data.</text>
</comment>
<proteinExistence type="predicted"/>
<keyword evidence="3" id="KW-1185">Reference proteome</keyword>
<evidence type="ECO:0000313" key="2">
    <source>
        <dbReference type="EMBL" id="KAK7151272.1"/>
    </source>
</evidence>
<name>A0AAN9CXP2_9TELE</name>
<organism evidence="2 3">
    <name type="scientific">Phoxinus phoxinus</name>
    <name type="common">Eurasian minnow</name>
    <dbReference type="NCBI Taxonomy" id="58324"/>
    <lineage>
        <taxon>Eukaryota</taxon>
        <taxon>Metazoa</taxon>
        <taxon>Chordata</taxon>
        <taxon>Craniata</taxon>
        <taxon>Vertebrata</taxon>
        <taxon>Euteleostomi</taxon>
        <taxon>Actinopterygii</taxon>
        <taxon>Neopterygii</taxon>
        <taxon>Teleostei</taxon>
        <taxon>Ostariophysi</taxon>
        <taxon>Cypriniformes</taxon>
        <taxon>Leuciscidae</taxon>
        <taxon>Phoxininae</taxon>
        <taxon>Phoxinus</taxon>
    </lineage>
</organism>